<dbReference type="GO" id="GO:0005201">
    <property type="term" value="F:extracellular matrix structural constituent"/>
    <property type="evidence" value="ECO:0007669"/>
    <property type="project" value="TreeGrafter"/>
</dbReference>
<reference evidence="7" key="1">
    <citation type="submission" date="2022-08" db="UniProtKB">
        <authorList>
            <consortium name="EnsemblMetazoa"/>
        </authorList>
    </citation>
    <scope>IDENTIFICATION</scope>
    <source>
        <strain evidence="7">05x7-T-G4-1.051#20</strain>
    </source>
</reference>
<dbReference type="GO" id="GO:0005577">
    <property type="term" value="C:fibrinogen complex"/>
    <property type="evidence" value="ECO:0007669"/>
    <property type="project" value="TreeGrafter"/>
</dbReference>
<sequence>MIAFRFWYQFKKFSGLCVYFVFSGVFITESLASAVTTTDSTGTASTVENKNVSVNGPDTTLYDSATQEILTNHQCLTAGNGSEPETFEFFSEIEQQTELKVGMRLNVTLVAVYPNGLYSLTGISLYDDTSDKNFDVVDVTCILGRGVQYSIYYHQSNYVDKEHLSVNQFINSSKFLSIEDSFSYHNGMAFSTADNDNDRYSKNCAQMYGGGWWYNSCHQSNLNGKYYQKQAPTALSISWLY</sequence>
<keyword evidence="8" id="KW-1185">Reference proteome</keyword>
<evidence type="ECO:0000313" key="7">
    <source>
        <dbReference type="EnsemblMetazoa" id="G28455.1:cds"/>
    </source>
</evidence>
<dbReference type="InterPro" id="IPR002181">
    <property type="entry name" value="Fibrinogen_a/b/g_C_dom"/>
</dbReference>
<dbReference type="InterPro" id="IPR020837">
    <property type="entry name" value="Fibrinogen_CS"/>
</dbReference>
<evidence type="ECO:0000256" key="4">
    <source>
        <dbReference type="ARBA" id="ARBA00023054"/>
    </source>
</evidence>
<dbReference type="PROSITE" id="PS00514">
    <property type="entry name" value="FIBRINOGEN_C_1"/>
    <property type="match status" value="1"/>
</dbReference>
<keyword evidence="3" id="KW-0732">Signal</keyword>
<proteinExistence type="predicted"/>
<dbReference type="PROSITE" id="PS51406">
    <property type="entry name" value="FIBRINOGEN_C_2"/>
    <property type="match status" value="1"/>
</dbReference>
<comment type="subcellular location">
    <subcellularLocation>
        <location evidence="1">Secreted</location>
    </subcellularLocation>
</comment>
<name>A0A8W8LKS0_MAGGI</name>
<evidence type="ECO:0000256" key="2">
    <source>
        <dbReference type="ARBA" id="ARBA00022525"/>
    </source>
</evidence>
<dbReference type="GO" id="GO:0030674">
    <property type="term" value="F:protein-macromolecule adaptor activity"/>
    <property type="evidence" value="ECO:0007669"/>
    <property type="project" value="TreeGrafter"/>
</dbReference>
<dbReference type="InterPro" id="IPR036056">
    <property type="entry name" value="Fibrinogen-like_C"/>
</dbReference>
<dbReference type="SUPFAM" id="SSF56496">
    <property type="entry name" value="Fibrinogen C-terminal domain-like"/>
    <property type="match status" value="1"/>
</dbReference>
<dbReference type="PANTHER" id="PTHR47221:SF6">
    <property type="entry name" value="FIBRINOGEN ALPHA CHAIN"/>
    <property type="match status" value="1"/>
</dbReference>
<evidence type="ECO:0000256" key="3">
    <source>
        <dbReference type="ARBA" id="ARBA00022729"/>
    </source>
</evidence>
<evidence type="ECO:0000259" key="6">
    <source>
        <dbReference type="PROSITE" id="PS51406"/>
    </source>
</evidence>
<keyword evidence="5" id="KW-1015">Disulfide bond</keyword>
<evidence type="ECO:0000313" key="8">
    <source>
        <dbReference type="Proteomes" id="UP000005408"/>
    </source>
</evidence>
<keyword evidence="2" id="KW-0964">Secreted</keyword>
<dbReference type="SMART" id="SM00186">
    <property type="entry name" value="FBG"/>
    <property type="match status" value="1"/>
</dbReference>
<dbReference type="PANTHER" id="PTHR47221">
    <property type="entry name" value="FIBRINOGEN ALPHA CHAIN"/>
    <property type="match status" value="1"/>
</dbReference>
<dbReference type="InterPro" id="IPR037579">
    <property type="entry name" value="FIB_ANG-like"/>
</dbReference>
<evidence type="ECO:0000256" key="5">
    <source>
        <dbReference type="ARBA" id="ARBA00023157"/>
    </source>
</evidence>
<accession>A0A8W8LKS0</accession>
<dbReference type="GO" id="GO:0034116">
    <property type="term" value="P:positive regulation of heterotypic cell-cell adhesion"/>
    <property type="evidence" value="ECO:0007669"/>
    <property type="project" value="TreeGrafter"/>
</dbReference>
<dbReference type="AlphaFoldDB" id="A0A8W8LKS0"/>
<keyword evidence="4" id="KW-0175">Coiled coil</keyword>
<organism evidence="7 8">
    <name type="scientific">Magallana gigas</name>
    <name type="common">Pacific oyster</name>
    <name type="synonym">Crassostrea gigas</name>
    <dbReference type="NCBI Taxonomy" id="29159"/>
    <lineage>
        <taxon>Eukaryota</taxon>
        <taxon>Metazoa</taxon>
        <taxon>Spiralia</taxon>
        <taxon>Lophotrochozoa</taxon>
        <taxon>Mollusca</taxon>
        <taxon>Bivalvia</taxon>
        <taxon>Autobranchia</taxon>
        <taxon>Pteriomorphia</taxon>
        <taxon>Ostreida</taxon>
        <taxon>Ostreoidea</taxon>
        <taxon>Ostreidae</taxon>
        <taxon>Magallana</taxon>
    </lineage>
</organism>
<dbReference type="Pfam" id="PF00147">
    <property type="entry name" value="Fibrinogen_C"/>
    <property type="match status" value="1"/>
</dbReference>
<dbReference type="EnsemblMetazoa" id="G28455.1">
    <property type="protein sequence ID" value="G28455.1:cds"/>
    <property type="gene ID" value="G28455"/>
</dbReference>
<evidence type="ECO:0000256" key="1">
    <source>
        <dbReference type="ARBA" id="ARBA00004613"/>
    </source>
</evidence>
<feature type="domain" description="Fibrinogen C-terminal" evidence="6">
    <location>
        <begin position="180"/>
        <end position="241"/>
    </location>
</feature>
<dbReference type="Proteomes" id="UP000005408">
    <property type="component" value="Unassembled WGS sequence"/>
</dbReference>
<dbReference type="Gene3D" id="4.10.530.10">
    <property type="entry name" value="Gamma-fibrinogen Carboxyl Terminal Fragment, domain 2"/>
    <property type="match status" value="1"/>
</dbReference>
<protein>
    <recommendedName>
        <fullName evidence="6">Fibrinogen C-terminal domain-containing protein</fullName>
    </recommendedName>
</protein>